<keyword evidence="1" id="KW-1133">Transmembrane helix</keyword>
<sequence length="71" mass="8186">MTLKNSYNLYFLFLIVLIGISNVIQLSTLRGSKDKKGLPLKENTKSTEDLLKEKRQEDIVTNTAASFYFRQ</sequence>
<feature type="transmembrane region" description="Helical" evidence="1">
    <location>
        <begin position="6"/>
        <end position="26"/>
    </location>
</feature>
<keyword evidence="3" id="KW-1185">Reference proteome</keyword>
<reference evidence="3" key="1">
    <citation type="submission" date="2019-01" db="EMBL/GenBank/DDBJ databases">
        <title>Cytophagaceae bacterium strain CAR-16.</title>
        <authorList>
            <person name="Chen W.-M."/>
        </authorList>
    </citation>
    <scope>NUCLEOTIDE SEQUENCE [LARGE SCALE GENOMIC DNA]</scope>
    <source>
        <strain evidence="3">LLJ-11</strain>
    </source>
</reference>
<organism evidence="2 3">
    <name type="scientific">Flavobacterium amnicola</name>
    <dbReference type="NCBI Taxonomy" id="2506422"/>
    <lineage>
        <taxon>Bacteria</taxon>
        <taxon>Pseudomonadati</taxon>
        <taxon>Bacteroidota</taxon>
        <taxon>Flavobacteriia</taxon>
        <taxon>Flavobacteriales</taxon>
        <taxon>Flavobacteriaceae</taxon>
        <taxon>Flavobacterium</taxon>
    </lineage>
</organism>
<gene>
    <name evidence="2" type="ORF">EQG63_04865</name>
</gene>
<keyword evidence="1" id="KW-0812">Transmembrane</keyword>
<protein>
    <submittedName>
        <fullName evidence="2">Uncharacterized protein</fullName>
    </submittedName>
</protein>
<evidence type="ECO:0000256" key="1">
    <source>
        <dbReference type="SAM" id="Phobius"/>
    </source>
</evidence>
<comment type="caution">
    <text evidence="2">The sequence shown here is derived from an EMBL/GenBank/DDBJ whole genome shotgun (WGS) entry which is preliminary data.</text>
</comment>
<dbReference type="Proteomes" id="UP000290283">
    <property type="component" value="Unassembled WGS sequence"/>
</dbReference>
<proteinExistence type="predicted"/>
<dbReference type="AlphaFoldDB" id="A0A4Q1K5S4"/>
<dbReference type="RefSeq" id="WP_129434989.1">
    <property type="nucleotide sequence ID" value="NZ_SBKO01000001.1"/>
</dbReference>
<name>A0A4Q1K5S4_9FLAO</name>
<dbReference type="EMBL" id="SBKO01000001">
    <property type="protein sequence ID" value="RXR21273.1"/>
    <property type="molecule type" value="Genomic_DNA"/>
</dbReference>
<evidence type="ECO:0000313" key="2">
    <source>
        <dbReference type="EMBL" id="RXR21273.1"/>
    </source>
</evidence>
<evidence type="ECO:0000313" key="3">
    <source>
        <dbReference type="Proteomes" id="UP000290283"/>
    </source>
</evidence>
<accession>A0A4Q1K5S4</accession>
<keyword evidence="1" id="KW-0472">Membrane</keyword>